<gene>
    <name evidence="5" type="ORF">FB466_0928</name>
</gene>
<accession>A0A543I677</accession>
<dbReference type="Gene3D" id="1.10.260.40">
    <property type="entry name" value="lambda repressor-like DNA-binding domains"/>
    <property type="match status" value="1"/>
</dbReference>
<evidence type="ECO:0000256" key="1">
    <source>
        <dbReference type="ARBA" id="ARBA00023015"/>
    </source>
</evidence>
<dbReference type="EMBL" id="VFPN01000001">
    <property type="protein sequence ID" value="TQM66103.1"/>
    <property type="molecule type" value="Genomic_DNA"/>
</dbReference>
<dbReference type="AlphaFoldDB" id="A0A543I677"/>
<dbReference type="SUPFAM" id="SSF47413">
    <property type="entry name" value="lambda repressor-like DNA-binding domains"/>
    <property type="match status" value="1"/>
</dbReference>
<dbReference type="InterPro" id="IPR000843">
    <property type="entry name" value="HTH_LacI"/>
</dbReference>
<evidence type="ECO:0000259" key="4">
    <source>
        <dbReference type="PROSITE" id="PS50932"/>
    </source>
</evidence>
<dbReference type="SMART" id="SM00354">
    <property type="entry name" value="HTH_LACI"/>
    <property type="match status" value="1"/>
</dbReference>
<dbReference type="InterPro" id="IPR046335">
    <property type="entry name" value="LacI/GalR-like_sensor"/>
</dbReference>
<dbReference type="PANTHER" id="PTHR30146">
    <property type="entry name" value="LACI-RELATED TRANSCRIPTIONAL REPRESSOR"/>
    <property type="match status" value="1"/>
</dbReference>
<dbReference type="CDD" id="cd01392">
    <property type="entry name" value="HTH_LacI"/>
    <property type="match status" value="1"/>
</dbReference>
<dbReference type="Gene3D" id="3.40.50.2300">
    <property type="match status" value="2"/>
</dbReference>
<proteinExistence type="predicted"/>
<dbReference type="PROSITE" id="PS00356">
    <property type="entry name" value="HTH_LACI_1"/>
    <property type="match status" value="1"/>
</dbReference>
<evidence type="ECO:0000256" key="2">
    <source>
        <dbReference type="ARBA" id="ARBA00023125"/>
    </source>
</evidence>
<reference evidence="5 6" key="1">
    <citation type="submission" date="2019-06" db="EMBL/GenBank/DDBJ databases">
        <title>Sequencing the genomes of 1000 actinobacteria strains.</title>
        <authorList>
            <person name="Klenk H.-P."/>
        </authorList>
    </citation>
    <scope>NUCLEOTIDE SEQUENCE [LARGE SCALE GENOMIC DNA]</scope>
    <source>
        <strain evidence="5 6">DSM 18031</strain>
    </source>
</reference>
<sequence>MQAVTFLHGVSQMRNHCSLKQLTTHSQMPVVLSESATHRRKDTVASIDDVARHAGVSTATVSRVLNNKNTVSARTTARVLQAVTALEYVMSSSASSLASGRTKNIGVVVPALSRWYFTNVVEGVESALIRHGYDLTLYSLNDGGPARRSVFEHFLLRQRVDAVIAVSLELTTDELTRLHALNKPLVGVGGPLPGVRTLSIDDVEVSRLATQHLIDLGHRRIAHIGGTDEFEADFHLPANRREGFESALTAAGLPVRDEFFGTADFTIQGGHAAAAKLFSEHPPTDPDGPTAVFVTSDEMAIGCLLAAREVGLNVPDDVSIVGIDNHELARFFDLTTVAQYPRDQGRKAVEMLMDVLQPEQWRHGELNTPLDTTLIIRGSTAPPTTHR</sequence>
<evidence type="ECO:0000313" key="5">
    <source>
        <dbReference type="EMBL" id="TQM66103.1"/>
    </source>
</evidence>
<feature type="domain" description="HTH lacI-type" evidence="4">
    <location>
        <begin position="45"/>
        <end position="99"/>
    </location>
</feature>
<dbReference type="Pfam" id="PF00356">
    <property type="entry name" value="LacI"/>
    <property type="match status" value="1"/>
</dbReference>
<dbReference type="PANTHER" id="PTHR30146:SF109">
    <property type="entry name" value="HTH-TYPE TRANSCRIPTIONAL REGULATOR GALS"/>
    <property type="match status" value="1"/>
</dbReference>
<keyword evidence="1" id="KW-0805">Transcription regulation</keyword>
<organism evidence="5 6">
    <name type="scientific">Klugiella xanthotipulae</name>
    <dbReference type="NCBI Taxonomy" id="244735"/>
    <lineage>
        <taxon>Bacteria</taxon>
        <taxon>Bacillati</taxon>
        <taxon>Actinomycetota</taxon>
        <taxon>Actinomycetes</taxon>
        <taxon>Micrococcales</taxon>
        <taxon>Microbacteriaceae</taxon>
        <taxon>Klugiella</taxon>
    </lineage>
</organism>
<dbReference type="InterPro" id="IPR028082">
    <property type="entry name" value="Peripla_BP_I"/>
</dbReference>
<evidence type="ECO:0000313" key="6">
    <source>
        <dbReference type="Proteomes" id="UP000318331"/>
    </source>
</evidence>
<dbReference type="InterPro" id="IPR010982">
    <property type="entry name" value="Lambda_DNA-bd_dom_sf"/>
</dbReference>
<keyword evidence="6" id="KW-1185">Reference proteome</keyword>
<dbReference type="Pfam" id="PF13377">
    <property type="entry name" value="Peripla_BP_3"/>
    <property type="match status" value="1"/>
</dbReference>
<keyword evidence="3" id="KW-0804">Transcription</keyword>
<keyword evidence="2" id="KW-0238">DNA-binding</keyword>
<evidence type="ECO:0000256" key="3">
    <source>
        <dbReference type="ARBA" id="ARBA00023163"/>
    </source>
</evidence>
<protein>
    <submittedName>
        <fullName evidence="5">LacI family transcriptional regulator</fullName>
    </submittedName>
</protein>
<dbReference type="GO" id="GO:0000976">
    <property type="term" value="F:transcription cis-regulatory region binding"/>
    <property type="evidence" value="ECO:0007669"/>
    <property type="project" value="TreeGrafter"/>
</dbReference>
<dbReference type="PRINTS" id="PR00036">
    <property type="entry name" value="HTHLACI"/>
</dbReference>
<dbReference type="GO" id="GO:0003700">
    <property type="term" value="F:DNA-binding transcription factor activity"/>
    <property type="evidence" value="ECO:0007669"/>
    <property type="project" value="TreeGrafter"/>
</dbReference>
<comment type="caution">
    <text evidence="5">The sequence shown here is derived from an EMBL/GenBank/DDBJ whole genome shotgun (WGS) entry which is preliminary data.</text>
</comment>
<dbReference type="CDD" id="cd06267">
    <property type="entry name" value="PBP1_LacI_sugar_binding-like"/>
    <property type="match status" value="1"/>
</dbReference>
<dbReference type="PROSITE" id="PS50932">
    <property type="entry name" value="HTH_LACI_2"/>
    <property type="match status" value="1"/>
</dbReference>
<dbReference type="SUPFAM" id="SSF53822">
    <property type="entry name" value="Periplasmic binding protein-like I"/>
    <property type="match status" value="1"/>
</dbReference>
<dbReference type="Proteomes" id="UP000318331">
    <property type="component" value="Unassembled WGS sequence"/>
</dbReference>
<name>A0A543I677_9MICO</name>